<name>A0A7T5RJF7_9BACT</name>
<evidence type="ECO:0000313" key="1">
    <source>
        <dbReference type="EMBL" id="QQG45237.1"/>
    </source>
</evidence>
<sequence length="153" mass="18082">MRIFFICKVRGVTEDSEEYQRQKAYVEEWERQGHEVHWPHRNTEQKDPKHGTGICRTTFWAIFWSDEVRVLFDPTSEGFIADMMMTFALKELGNNNLFKRFVGRRKVVVMNPEALERKIAEEIEQQIIKGADPLFVKSYAMVLQDFARETASF</sequence>
<evidence type="ECO:0000313" key="2">
    <source>
        <dbReference type="Proteomes" id="UP000595618"/>
    </source>
</evidence>
<accession>A0A7T5RJF7</accession>
<dbReference type="EMBL" id="CP066690">
    <property type="protein sequence ID" value="QQG45237.1"/>
    <property type="molecule type" value="Genomic_DNA"/>
</dbReference>
<organism evidence="1 2">
    <name type="scientific">Candidatus Sungiibacteriota bacterium</name>
    <dbReference type="NCBI Taxonomy" id="2750080"/>
    <lineage>
        <taxon>Bacteria</taxon>
        <taxon>Candidatus Sungiibacteriota</taxon>
    </lineage>
</organism>
<reference evidence="1 2" key="1">
    <citation type="submission" date="2020-07" db="EMBL/GenBank/DDBJ databases">
        <title>Huge and variable diversity of episymbiotic CPR bacteria and DPANN archaea in groundwater ecosystems.</title>
        <authorList>
            <person name="He C.Y."/>
            <person name="Keren R."/>
            <person name="Whittaker M."/>
            <person name="Farag I.F."/>
            <person name="Doudna J."/>
            <person name="Cate J.H.D."/>
            <person name="Banfield J.F."/>
        </authorList>
    </citation>
    <scope>NUCLEOTIDE SEQUENCE [LARGE SCALE GENOMIC DNA]</scope>
    <source>
        <strain evidence="1">NC_groundwater_541_Ag_S-0.1um_46_50</strain>
    </source>
</reference>
<proteinExistence type="predicted"/>
<protein>
    <submittedName>
        <fullName evidence="1">Uncharacterized protein</fullName>
    </submittedName>
</protein>
<dbReference type="AlphaFoldDB" id="A0A7T5RJF7"/>
<gene>
    <name evidence="1" type="ORF">HYW89_04555</name>
</gene>
<dbReference type="Proteomes" id="UP000595618">
    <property type="component" value="Chromosome"/>
</dbReference>